<feature type="domain" description="G-protein coupled receptors family 2 profile 2" evidence="6">
    <location>
        <begin position="1"/>
        <end position="111"/>
    </location>
</feature>
<dbReference type="Gene3D" id="1.20.1070.10">
    <property type="entry name" value="Rhodopsin 7-helix transmembrane proteins"/>
    <property type="match status" value="1"/>
</dbReference>
<gene>
    <name evidence="7" type="ORF">LOTGIDRAFT_106517</name>
</gene>
<dbReference type="AlphaFoldDB" id="V4A7Z2"/>
<dbReference type="PANTHER" id="PTHR12011:SF471">
    <property type="entry name" value="G-PROTEIN COUPLED RECEPTORS FAMILY 2 PROFILE 2 DOMAIN-CONTAINING PROTEIN"/>
    <property type="match status" value="1"/>
</dbReference>
<dbReference type="InterPro" id="IPR017983">
    <property type="entry name" value="GPCR_2_secretin-like_CS"/>
</dbReference>
<keyword evidence="2 5" id="KW-0812">Transmembrane</keyword>
<keyword evidence="8" id="KW-1185">Reference proteome</keyword>
<dbReference type="OMA" id="LTWMFGI"/>
<evidence type="ECO:0000256" key="4">
    <source>
        <dbReference type="ARBA" id="ARBA00023136"/>
    </source>
</evidence>
<dbReference type="Pfam" id="PF00002">
    <property type="entry name" value="7tm_2"/>
    <property type="match status" value="1"/>
</dbReference>
<dbReference type="GO" id="GO:0004930">
    <property type="term" value="F:G protein-coupled receptor activity"/>
    <property type="evidence" value="ECO:0007669"/>
    <property type="project" value="InterPro"/>
</dbReference>
<reference evidence="7 8" key="1">
    <citation type="journal article" date="2013" name="Nature">
        <title>Insights into bilaterian evolution from three spiralian genomes.</title>
        <authorList>
            <person name="Simakov O."/>
            <person name="Marletaz F."/>
            <person name="Cho S.J."/>
            <person name="Edsinger-Gonzales E."/>
            <person name="Havlak P."/>
            <person name="Hellsten U."/>
            <person name="Kuo D.H."/>
            <person name="Larsson T."/>
            <person name="Lv J."/>
            <person name="Arendt D."/>
            <person name="Savage R."/>
            <person name="Osoegawa K."/>
            <person name="de Jong P."/>
            <person name="Grimwood J."/>
            <person name="Chapman J.A."/>
            <person name="Shapiro H."/>
            <person name="Aerts A."/>
            <person name="Otillar R.P."/>
            <person name="Terry A.Y."/>
            <person name="Boore J.L."/>
            <person name="Grigoriev I.V."/>
            <person name="Lindberg D.R."/>
            <person name="Seaver E.C."/>
            <person name="Weisblat D.A."/>
            <person name="Putnam N.H."/>
            <person name="Rokhsar D.S."/>
        </authorList>
    </citation>
    <scope>NUCLEOTIDE SEQUENCE [LARGE SCALE GENOMIC DNA]</scope>
</reference>
<dbReference type="InterPro" id="IPR017981">
    <property type="entry name" value="GPCR_2-like_7TM"/>
</dbReference>
<feature type="transmembrane region" description="Helical" evidence="5">
    <location>
        <begin position="87"/>
        <end position="109"/>
    </location>
</feature>
<evidence type="ECO:0000313" key="8">
    <source>
        <dbReference type="Proteomes" id="UP000030746"/>
    </source>
</evidence>
<dbReference type="RefSeq" id="XP_009060411.1">
    <property type="nucleotide sequence ID" value="XM_009062163.1"/>
</dbReference>
<dbReference type="HOGENOM" id="CLU_1911868_0_0_1"/>
<sequence length="148" mass="17070">CWLSLESGLLWAFIGPALAVILVSVLLSSLDVVMHNVYITKLNYTPEEDFDRSIQTDGRNLALSVLLPITGLTWIFGVFSVNGYTVIFQYLFALFNSLQGLFIFIFHCFLNRQVNYIFTSFGRSIVYCFLPILVSRHPLFRLSWIFKR</sequence>
<feature type="transmembrane region" description="Helical" evidence="5">
    <location>
        <begin position="12"/>
        <end position="39"/>
    </location>
</feature>
<dbReference type="PROSITE" id="PS00650">
    <property type="entry name" value="G_PROTEIN_RECEP_F2_2"/>
    <property type="match status" value="1"/>
</dbReference>
<keyword evidence="4 5" id="KW-0472">Membrane</keyword>
<evidence type="ECO:0000256" key="1">
    <source>
        <dbReference type="ARBA" id="ARBA00004141"/>
    </source>
</evidence>
<dbReference type="EMBL" id="KB202619">
    <property type="protein sequence ID" value="ESO89386.1"/>
    <property type="molecule type" value="Genomic_DNA"/>
</dbReference>
<organism evidence="7 8">
    <name type="scientific">Lottia gigantea</name>
    <name type="common">Giant owl limpet</name>
    <dbReference type="NCBI Taxonomy" id="225164"/>
    <lineage>
        <taxon>Eukaryota</taxon>
        <taxon>Metazoa</taxon>
        <taxon>Spiralia</taxon>
        <taxon>Lophotrochozoa</taxon>
        <taxon>Mollusca</taxon>
        <taxon>Gastropoda</taxon>
        <taxon>Patellogastropoda</taxon>
        <taxon>Lottioidea</taxon>
        <taxon>Lottiidae</taxon>
        <taxon>Lottia</taxon>
    </lineage>
</organism>
<keyword evidence="3 5" id="KW-1133">Transmembrane helix</keyword>
<feature type="transmembrane region" description="Helical" evidence="5">
    <location>
        <begin position="116"/>
        <end position="134"/>
    </location>
</feature>
<evidence type="ECO:0000256" key="3">
    <source>
        <dbReference type="ARBA" id="ARBA00022989"/>
    </source>
</evidence>
<dbReference type="CTD" id="20230122"/>
<accession>V4A7Z2</accession>
<evidence type="ECO:0000313" key="7">
    <source>
        <dbReference type="EMBL" id="ESO89386.1"/>
    </source>
</evidence>
<proteinExistence type="predicted"/>
<dbReference type="InterPro" id="IPR000832">
    <property type="entry name" value="GPCR_2_secretin-like"/>
</dbReference>
<evidence type="ECO:0000256" key="2">
    <source>
        <dbReference type="ARBA" id="ARBA00022692"/>
    </source>
</evidence>
<dbReference type="GeneID" id="20230122"/>
<protein>
    <recommendedName>
        <fullName evidence="6">G-protein coupled receptors family 2 profile 2 domain-containing protein</fullName>
    </recommendedName>
</protein>
<comment type="subcellular location">
    <subcellularLocation>
        <location evidence="1">Membrane</location>
        <topology evidence="1">Multi-pass membrane protein</topology>
    </subcellularLocation>
</comment>
<dbReference type="PANTHER" id="PTHR12011">
    <property type="entry name" value="ADHESION G-PROTEIN COUPLED RECEPTOR"/>
    <property type="match status" value="1"/>
</dbReference>
<dbReference type="OrthoDB" id="1100386at2759"/>
<evidence type="ECO:0000256" key="5">
    <source>
        <dbReference type="SAM" id="Phobius"/>
    </source>
</evidence>
<dbReference type="GO" id="GO:0007166">
    <property type="term" value="P:cell surface receptor signaling pathway"/>
    <property type="evidence" value="ECO:0007669"/>
    <property type="project" value="InterPro"/>
</dbReference>
<name>V4A7Z2_LOTGI</name>
<feature type="non-terminal residue" evidence="7">
    <location>
        <position position="1"/>
    </location>
</feature>
<dbReference type="KEGG" id="lgi:LOTGIDRAFT_106517"/>
<evidence type="ECO:0000259" key="6">
    <source>
        <dbReference type="PROSITE" id="PS50261"/>
    </source>
</evidence>
<dbReference type="PRINTS" id="PR00249">
    <property type="entry name" value="GPCRSECRETIN"/>
</dbReference>
<dbReference type="Proteomes" id="UP000030746">
    <property type="component" value="Unassembled WGS sequence"/>
</dbReference>
<dbReference type="PROSITE" id="PS50261">
    <property type="entry name" value="G_PROTEIN_RECEP_F2_4"/>
    <property type="match status" value="1"/>
</dbReference>
<feature type="transmembrane region" description="Helical" evidence="5">
    <location>
        <begin position="60"/>
        <end position="81"/>
    </location>
</feature>
<dbReference type="GO" id="GO:0007189">
    <property type="term" value="P:adenylate cyclase-activating G protein-coupled receptor signaling pathway"/>
    <property type="evidence" value="ECO:0007669"/>
    <property type="project" value="TreeGrafter"/>
</dbReference>
<dbReference type="GO" id="GO:0005886">
    <property type="term" value="C:plasma membrane"/>
    <property type="evidence" value="ECO:0007669"/>
    <property type="project" value="TreeGrafter"/>
</dbReference>